<dbReference type="SUPFAM" id="SSF109604">
    <property type="entry name" value="HD-domain/PDEase-like"/>
    <property type="match status" value="1"/>
</dbReference>
<dbReference type="OrthoDB" id="9805041at2"/>
<dbReference type="GO" id="GO:0042594">
    <property type="term" value="P:response to starvation"/>
    <property type="evidence" value="ECO:0007669"/>
    <property type="project" value="TreeGrafter"/>
</dbReference>
<comment type="similarity">
    <text evidence="5">Belongs to the relA/spoT family.</text>
</comment>
<evidence type="ECO:0000259" key="7">
    <source>
        <dbReference type="PROSITE" id="PS51880"/>
    </source>
</evidence>
<dbReference type="CDD" id="cd05399">
    <property type="entry name" value="NT_Rel-Spo_like"/>
    <property type="match status" value="1"/>
</dbReference>
<dbReference type="NCBIfam" id="TIGR00691">
    <property type="entry name" value="spoT_relA"/>
    <property type="match status" value="1"/>
</dbReference>
<dbReference type="Pfam" id="PF13291">
    <property type="entry name" value="ACT_4"/>
    <property type="match status" value="1"/>
</dbReference>
<keyword evidence="8" id="KW-0418">Kinase</keyword>
<dbReference type="PROSITE" id="PS51880">
    <property type="entry name" value="TGS"/>
    <property type="match status" value="1"/>
</dbReference>
<dbReference type="GO" id="GO:0016301">
    <property type="term" value="F:kinase activity"/>
    <property type="evidence" value="ECO:0007669"/>
    <property type="project" value="UniProtKB-KW"/>
</dbReference>
<dbReference type="InterPro" id="IPR012676">
    <property type="entry name" value="TGS-like"/>
</dbReference>
<accession>A0A0N1JRW8</accession>
<dbReference type="GO" id="GO:0015949">
    <property type="term" value="P:nucleobase-containing small molecule interconversion"/>
    <property type="evidence" value="ECO:0007669"/>
    <property type="project" value="UniProtKB-ARBA"/>
</dbReference>
<dbReference type="InterPro" id="IPR007685">
    <property type="entry name" value="RelA_SpoT"/>
</dbReference>
<dbReference type="FunFam" id="3.10.20.30:FF:000002">
    <property type="entry name" value="GTP pyrophosphokinase (RelA/SpoT)"/>
    <property type="match status" value="1"/>
</dbReference>
<organism evidence="8 9">
    <name type="scientific">Amantichitinum ursilacus</name>
    <dbReference type="NCBI Taxonomy" id="857265"/>
    <lineage>
        <taxon>Bacteria</taxon>
        <taxon>Pseudomonadati</taxon>
        <taxon>Pseudomonadota</taxon>
        <taxon>Betaproteobacteria</taxon>
        <taxon>Neisseriales</taxon>
        <taxon>Chitinibacteraceae</taxon>
        <taxon>Amantichitinum</taxon>
    </lineage>
</organism>
<evidence type="ECO:0000256" key="2">
    <source>
        <dbReference type="ARBA" id="ARBA00029754"/>
    </source>
</evidence>
<dbReference type="RefSeq" id="WP_053939172.1">
    <property type="nucleotide sequence ID" value="NZ_LAQT01000030.1"/>
</dbReference>
<proteinExistence type="inferred from homology"/>
<feature type="domain" description="TGS" evidence="7">
    <location>
        <begin position="408"/>
        <end position="469"/>
    </location>
</feature>
<evidence type="ECO:0000256" key="3">
    <source>
        <dbReference type="ARBA" id="ARBA00032407"/>
    </source>
</evidence>
<dbReference type="STRING" id="857265.WG78_17915"/>
<dbReference type="FunFam" id="3.30.460.10:FF:000001">
    <property type="entry name" value="GTP pyrophosphokinase RelA"/>
    <property type="match status" value="1"/>
</dbReference>
<dbReference type="InterPro" id="IPR043519">
    <property type="entry name" value="NT_sf"/>
</dbReference>
<evidence type="ECO:0000313" key="8">
    <source>
        <dbReference type="EMBL" id="KPC50273.1"/>
    </source>
</evidence>
<name>A0A0N1JRW8_9NEIS</name>
<dbReference type="GO" id="GO:0008893">
    <property type="term" value="F:guanosine-3',5'-bis(diphosphate) 3'-diphosphatase activity"/>
    <property type="evidence" value="ECO:0007669"/>
    <property type="project" value="TreeGrafter"/>
</dbReference>
<evidence type="ECO:0000256" key="1">
    <source>
        <dbReference type="ARBA" id="ARBA00019852"/>
    </source>
</evidence>
<dbReference type="Gene3D" id="3.10.20.30">
    <property type="match status" value="1"/>
</dbReference>
<dbReference type="SUPFAM" id="SSF55021">
    <property type="entry name" value="ACT-like"/>
    <property type="match status" value="1"/>
</dbReference>
<dbReference type="GO" id="GO:0005886">
    <property type="term" value="C:plasma membrane"/>
    <property type="evidence" value="ECO:0007669"/>
    <property type="project" value="TreeGrafter"/>
</dbReference>
<dbReference type="EMBL" id="LAQT01000030">
    <property type="protein sequence ID" value="KPC50273.1"/>
    <property type="molecule type" value="Genomic_DNA"/>
</dbReference>
<dbReference type="Gene3D" id="3.30.460.10">
    <property type="entry name" value="Beta Polymerase, domain 2"/>
    <property type="match status" value="1"/>
</dbReference>
<dbReference type="SUPFAM" id="SSF81301">
    <property type="entry name" value="Nucleotidyltransferase"/>
    <property type="match status" value="1"/>
</dbReference>
<feature type="domain" description="ACT" evidence="6">
    <location>
        <begin position="661"/>
        <end position="732"/>
    </location>
</feature>
<keyword evidence="9" id="KW-1185">Reference proteome</keyword>
<dbReference type="PANTHER" id="PTHR21262:SF31">
    <property type="entry name" value="GTP PYROPHOSPHOKINASE"/>
    <property type="match status" value="1"/>
</dbReference>
<dbReference type="InterPro" id="IPR045865">
    <property type="entry name" value="ACT-like_dom_sf"/>
</dbReference>
<dbReference type="SUPFAM" id="SSF81271">
    <property type="entry name" value="TGS-like"/>
    <property type="match status" value="1"/>
</dbReference>
<comment type="caution">
    <text evidence="8">The sequence shown here is derived from an EMBL/GenBank/DDBJ whole genome shotgun (WGS) entry which is preliminary data.</text>
</comment>
<dbReference type="Gene3D" id="3.30.70.260">
    <property type="match status" value="1"/>
</dbReference>
<reference evidence="8 9" key="1">
    <citation type="submission" date="2015-07" db="EMBL/GenBank/DDBJ databases">
        <title>Draft genome sequence of the Amantichitinum ursilacus IGB-41, a new chitin-degrading bacterium.</title>
        <authorList>
            <person name="Kirstahler P."/>
            <person name="Guenther M."/>
            <person name="Grumaz C."/>
            <person name="Rupp S."/>
            <person name="Zibek S."/>
            <person name="Sohn K."/>
        </authorList>
    </citation>
    <scope>NUCLEOTIDE SEQUENCE [LARGE SCALE GENOMIC DNA]</scope>
    <source>
        <strain evidence="8 9">IGB-41</strain>
    </source>
</reference>
<evidence type="ECO:0000259" key="6">
    <source>
        <dbReference type="PROSITE" id="PS51671"/>
    </source>
</evidence>
<dbReference type="GO" id="GO:0008728">
    <property type="term" value="F:GTP diphosphokinase activity"/>
    <property type="evidence" value="ECO:0007669"/>
    <property type="project" value="TreeGrafter"/>
</dbReference>
<dbReference type="GO" id="GO:0015969">
    <property type="term" value="P:guanosine tetraphosphate metabolic process"/>
    <property type="evidence" value="ECO:0007669"/>
    <property type="project" value="InterPro"/>
</dbReference>
<dbReference type="SMART" id="SM00954">
    <property type="entry name" value="RelA_SpoT"/>
    <property type="match status" value="1"/>
</dbReference>
<dbReference type="InterPro" id="IPR033655">
    <property type="entry name" value="TGS_RelA/SpoT"/>
</dbReference>
<dbReference type="Pfam" id="PF04607">
    <property type="entry name" value="RelA_SpoT"/>
    <property type="match status" value="1"/>
</dbReference>
<gene>
    <name evidence="8" type="primary">relA</name>
    <name evidence="8" type="ORF">WG78_17915</name>
</gene>
<dbReference type="PANTHER" id="PTHR21262">
    <property type="entry name" value="GUANOSINE-3',5'-BIS DIPHOSPHATE 3'-PYROPHOSPHOHYDROLASE"/>
    <property type="match status" value="1"/>
</dbReference>
<dbReference type="Pfam" id="PF13328">
    <property type="entry name" value="HD_4"/>
    <property type="match status" value="1"/>
</dbReference>
<evidence type="ECO:0000256" key="4">
    <source>
        <dbReference type="ARBA" id="ARBA00033308"/>
    </source>
</evidence>
<dbReference type="InterPro" id="IPR004095">
    <property type="entry name" value="TGS"/>
</dbReference>
<evidence type="ECO:0000256" key="5">
    <source>
        <dbReference type="RuleBase" id="RU003847"/>
    </source>
</evidence>
<dbReference type="CDD" id="cd04876">
    <property type="entry name" value="ACT_RelA-SpoT"/>
    <property type="match status" value="1"/>
</dbReference>
<dbReference type="PROSITE" id="PS51671">
    <property type="entry name" value="ACT"/>
    <property type="match status" value="1"/>
</dbReference>
<keyword evidence="8" id="KW-0808">Transferase</keyword>
<evidence type="ECO:0000313" key="9">
    <source>
        <dbReference type="Proteomes" id="UP000037939"/>
    </source>
</evidence>
<dbReference type="PATRIC" id="fig|857265.3.peg.3667"/>
<dbReference type="InterPro" id="IPR004811">
    <property type="entry name" value="RelA/Spo_fam"/>
</dbReference>
<dbReference type="InterPro" id="IPR002912">
    <property type="entry name" value="ACT_dom"/>
</dbReference>
<dbReference type="Pfam" id="PF02824">
    <property type="entry name" value="TGS"/>
    <property type="match status" value="1"/>
</dbReference>
<sequence>MVAVTRPLAQSIAEAADPLRWMEHLVQRYPATQTDRLRDALQWAQQHYGDRPHPQTNEPLLPHAVAAASIVADLNLDVDAVIATLLFAAPDFIENLNEALTERFGAEVARLVDGVWRVRKIHTLTQGAPRAADNGAQIEALRKMLLAMVEDMRVVLINLAWRTQTMHSLAKVPDEQRRKLARETLDIYAPLANRLGVWQIKWELEDLGFRYMEPETYKKIAKLLDERRVDRESFINDVLATLRREINAAGVVHVDLMGRPKHIYSIWKKMQKKKLDFSELYDIRAVRVLVDDVKDCYTVLGIIHNLYQPIPGEFDDYIAHPKGNFYRSLHTAVIGPNDKAVEVQIRTFDMHEHAEYGVAAHWRYKEGGKGDSKYEEKIAWLRQLLDWREDMAHEAHLADAFKAELFDDTIYALTPAGRVIALPKDSTPVDFAYHLHSDLGHRCRGAKVDGQIVPLSTPLKNGQRVEIIAAKEGGPSLDWLHDGLVKSHRAQQKIRQWIRQQNHDVVVNSGKSLYDKEASRNGATRVNQEEVAHRCGYKTVDELYAALGQDELSLRQLADAFFVEPPAPEETINPEDVVRRAKADQHGEGILIEGVDKLMTLLARCCKPVPPDPVIGFVTKGRGISIHRRDCSTLKRLAEASPERLITADWGKVTGNTFATDIMIEAHDRPSLLRDLSDIMAREKINVTGVNTLSRDTLARMRFTVEIRGVDDLPRIFARLNDVQGVLRITRV</sequence>
<dbReference type="AlphaFoldDB" id="A0A0N1JRW8"/>
<protein>
    <recommendedName>
        <fullName evidence="1">GTP pyrophosphokinase</fullName>
    </recommendedName>
    <alternativeName>
        <fullName evidence="3">(p)ppGpp synthase</fullName>
    </alternativeName>
    <alternativeName>
        <fullName evidence="2">ATP:GTP 3'-pyrophosphotransferase</fullName>
    </alternativeName>
    <alternativeName>
        <fullName evidence="4">ppGpp synthase I</fullName>
    </alternativeName>
</protein>
<dbReference type="Proteomes" id="UP000037939">
    <property type="component" value="Unassembled WGS sequence"/>
</dbReference>
<dbReference type="Gene3D" id="1.10.3210.10">
    <property type="entry name" value="Hypothetical protein af1432"/>
    <property type="match status" value="1"/>
</dbReference>
<dbReference type="CDD" id="cd01668">
    <property type="entry name" value="TGS_RSH"/>
    <property type="match status" value="1"/>
</dbReference>
<dbReference type="InterPro" id="IPR012675">
    <property type="entry name" value="Beta-grasp_dom_sf"/>
</dbReference>
<comment type="function">
    <text evidence="5">In eubacteria ppGpp (guanosine 3'-diphosphate 5'-diphosphate) is a mediator of the stringent response that coordinates a variety of cellular activities in response to changes in nutritional abundance.</text>
</comment>